<keyword evidence="3" id="KW-0032">Aminotransferase</keyword>
<accession>A0A0A9CME0</accession>
<evidence type="ECO:0000256" key="2">
    <source>
        <dbReference type="ARBA" id="ARBA00011738"/>
    </source>
</evidence>
<dbReference type="GO" id="GO:0004021">
    <property type="term" value="F:L-alanine:2-oxoglutarate aminotransferase activity"/>
    <property type="evidence" value="ECO:0007669"/>
    <property type="project" value="TreeGrafter"/>
</dbReference>
<evidence type="ECO:0000256" key="7">
    <source>
        <dbReference type="ARBA" id="ARBA00025785"/>
    </source>
</evidence>
<dbReference type="Gene3D" id="3.90.1150.10">
    <property type="entry name" value="Aspartate Aminotransferase, domain 1"/>
    <property type="match status" value="1"/>
</dbReference>
<keyword evidence="5" id="KW-0663">Pyridoxal phosphate</keyword>
<dbReference type="PANTHER" id="PTHR11751:SF479">
    <property type="entry name" value="ALANINE TRANSAMINASE"/>
    <property type="match status" value="1"/>
</dbReference>
<comment type="pathway">
    <text evidence="6">Photosynthesis; C4 acid pathway.</text>
</comment>
<evidence type="ECO:0000256" key="5">
    <source>
        <dbReference type="ARBA" id="ARBA00022898"/>
    </source>
</evidence>
<dbReference type="AlphaFoldDB" id="A0A0A9CME0"/>
<dbReference type="InterPro" id="IPR015424">
    <property type="entry name" value="PyrdxlP-dep_Trfase"/>
</dbReference>
<dbReference type="EMBL" id="GBRH01223340">
    <property type="protein sequence ID" value="JAD74555.1"/>
    <property type="molecule type" value="Transcribed_RNA"/>
</dbReference>
<comment type="subunit">
    <text evidence="2">Homodimer.</text>
</comment>
<dbReference type="Gene3D" id="3.40.640.10">
    <property type="entry name" value="Type I PLP-dependent aspartate aminotransferase-like (Major domain)"/>
    <property type="match status" value="1"/>
</dbReference>
<evidence type="ECO:0000256" key="4">
    <source>
        <dbReference type="ARBA" id="ARBA00022679"/>
    </source>
</evidence>
<comment type="cofactor">
    <cofactor evidence="1">
        <name>pyridoxal 5'-phosphate</name>
        <dbReference type="ChEBI" id="CHEBI:597326"/>
    </cofactor>
</comment>
<dbReference type="InterPro" id="IPR015422">
    <property type="entry name" value="PyrdxlP-dep_Trfase_small"/>
</dbReference>
<feature type="domain" description="Aminotransferase class I/classII large" evidence="8">
    <location>
        <begin position="5"/>
        <end position="145"/>
    </location>
</feature>
<dbReference type="SUPFAM" id="SSF53383">
    <property type="entry name" value="PLP-dependent transferases"/>
    <property type="match status" value="1"/>
</dbReference>
<dbReference type="GO" id="GO:0030170">
    <property type="term" value="F:pyridoxal phosphate binding"/>
    <property type="evidence" value="ECO:0007669"/>
    <property type="project" value="InterPro"/>
</dbReference>
<dbReference type="UniPathway" id="UPA00322"/>
<dbReference type="PANTHER" id="PTHR11751">
    <property type="entry name" value="ALANINE AMINOTRANSFERASE"/>
    <property type="match status" value="1"/>
</dbReference>
<reference evidence="9" key="2">
    <citation type="journal article" date="2015" name="Data Brief">
        <title>Shoot transcriptome of the giant reed, Arundo donax.</title>
        <authorList>
            <person name="Barrero R.A."/>
            <person name="Guerrero F.D."/>
            <person name="Moolhuijzen P."/>
            <person name="Goolsby J.A."/>
            <person name="Tidwell J."/>
            <person name="Bellgard S.E."/>
            <person name="Bellgard M.I."/>
        </authorList>
    </citation>
    <scope>NUCLEOTIDE SEQUENCE</scope>
    <source>
        <tissue evidence="9">Shoot tissue taken approximately 20 cm above the soil surface</tissue>
    </source>
</reference>
<evidence type="ECO:0000259" key="8">
    <source>
        <dbReference type="Pfam" id="PF00155"/>
    </source>
</evidence>
<dbReference type="InterPro" id="IPR015421">
    <property type="entry name" value="PyrdxlP-dep_Trfase_major"/>
</dbReference>
<dbReference type="InterPro" id="IPR045088">
    <property type="entry name" value="ALAT1/2-like"/>
</dbReference>
<protein>
    <submittedName>
        <fullName evidence="9">Uaz158(Alt)</fullName>
    </submittedName>
</protein>
<dbReference type="FunFam" id="3.90.1150.10:FF:000140">
    <property type="entry name" value="alanine aminotransferase 1"/>
    <property type="match status" value="1"/>
</dbReference>
<name>A0A0A9CME0_ARUDO</name>
<dbReference type="UniPathway" id="UPA00528">
    <property type="reaction ID" value="UER00586"/>
</dbReference>
<evidence type="ECO:0000256" key="6">
    <source>
        <dbReference type="ARBA" id="ARBA00025709"/>
    </source>
</evidence>
<proteinExistence type="inferred from homology"/>
<dbReference type="Pfam" id="PF00155">
    <property type="entry name" value="Aminotran_1_2"/>
    <property type="match status" value="1"/>
</dbReference>
<sequence>MEITGFSAPVREQIYKIASVNLCSNITGQILASLVMNPPKSGDESYASYKEERDGILQSLARRAKALEDAFNHLEGFTCNKAEGAMYLFPQIKLPQKAIEAAKAANKAPDAFYALRLLESTGIVVVPGSGFGQVPGTWHIRCTILPQEDKIPAVITHFKAFHEKFMAEYRD</sequence>
<organism evidence="9">
    <name type="scientific">Arundo donax</name>
    <name type="common">Giant reed</name>
    <name type="synonym">Donax arundinaceus</name>
    <dbReference type="NCBI Taxonomy" id="35708"/>
    <lineage>
        <taxon>Eukaryota</taxon>
        <taxon>Viridiplantae</taxon>
        <taxon>Streptophyta</taxon>
        <taxon>Embryophyta</taxon>
        <taxon>Tracheophyta</taxon>
        <taxon>Spermatophyta</taxon>
        <taxon>Magnoliopsida</taxon>
        <taxon>Liliopsida</taxon>
        <taxon>Poales</taxon>
        <taxon>Poaceae</taxon>
        <taxon>PACMAD clade</taxon>
        <taxon>Arundinoideae</taxon>
        <taxon>Arundineae</taxon>
        <taxon>Arundo</taxon>
    </lineage>
</organism>
<comment type="similarity">
    <text evidence="7">Belongs to the class-I pyridoxal-phosphate-dependent aminotransferase family. Alanine aminotransferase subfamily.</text>
</comment>
<reference evidence="9" key="1">
    <citation type="submission" date="2014-09" db="EMBL/GenBank/DDBJ databases">
        <authorList>
            <person name="Magalhaes I.L.F."/>
            <person name="Oliveira U."/>
            <person name="Santos F.R."/>
            <person name="Vidigal T.H.D.A."/>
            <person name="Brescovit A.D."/>
            <person name="Santos A.J."/>
        </authorList>
    </citation>
    <scope>NUCLEOTIDE SEQUENCE</scope>
    <source>
        <tissue evidence="9">Shoot tissue taken approximately 20 cm above the soil surface</tissue>
    </source>
</reference>
<dbReference type="InterPro" id="IPR004839">
    <property type="entry name" value="Aminotransferase_I/II_large"/>
</dbReference>
<keyword evidence="4" id="KW-0808">Transferase</keyword>
<evidence type="ECO:0000256" key="3">
    <source>
        <dbReference type="ARBA" id="ARBA00022576"/>
    </source>
</evidence>
<dbReference type="GO" id="GO:0042853">
    <property type="term" value="P:L-alanine catabolic process"/>
    <property type="evidence" value="ECO:0007669"/>
    <property type="project" value="UniProtKB-UniPathway"/>
</dbReference>
<evidence type="ECO:0000313" key="9">
    <source>
        <dbReference type="EMBL" id="JAD74555.1"/>
    </source>
</evidence>
<evidence type="ECO:0000256" key="1">
    <source>
        <dbReference type="ARBA" id="ARBA00001933"/>
    </source>
</evidence>